<keyword evidence="1" id="KW-0472">Membrane</keyword>
<proteinExistence type="predicted"/>
<feature type="transmembrane region" description="Helical" evidence="1">
    <location>
        <begin position="6"/>
        <end position="29"/>
    </location>
</feature>
<protein>
    <submittedName>
        <fullName evidence="2">Uncharacterized protein</fullName>
    </submittedName>
</protein>
<dbReference type="EMBL" id="HBUF01333259">
    <property type="protein sequence ID" value="CAG6697421.1"/>
    <property type="molecule type" value="Transcribed_RNA"/>
</dbReference>
<organism evidence="2">
    <name type="scientific">Cacopsylla melanoneura</name>
    <dbReference type="NCBI Taxonomy" id="428564"/>
    <lineage>
        <taxon>Eukaryota</taxon>
        <taxon>Metazoa</taxon>
        <taxon>Ecdysozoa</taxon>
        <taxon>Arthropoda</taxon>
        <taxon>Hexapoda</taxon>
        <taxon>Insecta</taxon>
        <taxon>Pterygota</taxon>
        <taxon>Neoptera</taxon>
        <taxon>Paraneoptera</taxon>
        <taxon>Hemiptera</taxon>
        <taxon>Sternorrhyncha</taxon>
        <taxon>Psylloidea</taxon>
        <taxon>Psyllidae</taxon>
        <taxon>Psyllinae</taxon>
        <taxon>Cacopsylla</taxon>
    </lineage>
</organism>
<name>A0A8D8U537_9HEMI</name>
<keyword evidence="1" id="KW-0812">Transmembrane</keyword>
<evidence type="ECO:0000313" key="2">
    <source>
        <dbReference type="EMBL" id="CAG6697421.1"/>
    </source>
</evidence>
<reference evidence="2" key="1">
    <citation type="submission" date="2021-05" db="EMBL/GenBank/DDBJ databases">
        <authorList>
            <person name="Alioto T."/>
            <person name="Alioto T."/>
            <person name="Gomez Garrido J."/>
        </authorList>
    </citation>
    <scope>NUCLEOTIDE SEQUENCE</scope>
</reference>
<dbReference type="EMBL" id="HBUF01333257">
    <property type="protein sequence ID" value="CAG6697419.1"/>
    <property type="molecule type" value="Transcribed_RNA"/>
</dbReference>
<dbReference type="EMBL" id="HBUF01333258">
    <property type="protein sequence ID" value="CAG6697420.1"/>
    <property type="molecule type" value="Transcribed_RNA"/>
</dbReference>
<sequence length="136" mass="15829">MEYGQFLLIFNNFLNSFFFLSEPFSFFFIKTERLSFCNLEFVTSSIAYAYTLVTNLLVNNSHSLLICFNDLDIIILKVDIPPGYFKHLLVFSCNRFGRFISKVVFGHSLSTNLGPSKWRTFSNIKYLFKSLHPLPP</sequence>
<accession>A0A8D8U537</accession>
<evidence type="ECO:0000256" key="1">
    <source>
        <dbReference type="SAM" id="Phobius"/>
    </source>
</evidence>
<keyword evidence="1" id="KW-1133">Transmembrane helix</keyword>
<dbReference type="AlphaFoldDB" id="A0A8D8U537"/>